<keyword evidence="2" id="KW-1160">Virus entry into host cell</keyword>
<reference evidence="4" key="1">
    <citation type="submission" date="2020-04" db="EMBL/GenBank/DDBJ databases">
        <authorList>
            <person name="Chiriac C."/>
            <person name="Salcher M."/>
            <person name="Ghai R."/>
            <person name="Kavagutti S V."/>
        </authorList>
    </citation>
    <scope>NUCLEOTIDE SEQUENCE</scope>
</reference>
<keyword evidence="2" id="KW-1162">Viral penetration into host cytoplasm</keyword>
<protein>
    <submittedName>
        <fullName evidence="4">Portal_HK97, phage portal protein, HK97 family</fullName>
    </submittedName>
</protein>
<dbReference type="EMBL" id="LR796747">
    <property type="protein sequence ID" value="CAB4163447.1"/>
    <property type="molecule type" value="Genomic_DNA"/>
</dbReference>
<evidence type="ECO:0000256" key="2">
    <source>
        <dbReference type="ARBA" id="ARBA00023009"/>
    </source>
</evidence>
<dbReference type="Gene3D" id="1.20.1270.210">
    <property type="match status" value="1"/>
</dbReference>
<evidence type="ECO:0000256" key="3">
    <source>
        <dbReference type="ARBA" id="ARBA00023219"/>
    </source>
</evidence>
<organism evidence="4">
    <name type="scientific">uncultured Caudovirales phage</name>
    <dbReference type="NCBI Taxonomy" id="2100421"/>
    <lineage>
        <taxon>Viruses</taxon>
        <taxon>Duplodnaviria</taxon>
        <taxon>Heunggongvirae</taxon>
        <taxon>Uroviricota</taxon>
        <taxon>Caudoviricetes</taxon>
        <taxon>Peduoviridae</taxon>
        <taxon>Maltschvirus</taxon>
        <taxon>Maltschvirus maltsch</taxon>
    </lineage>
</organism>
<evidence type="ECO:0000256" key="1">
    <source>
        <dbReference type="ARBA" id="ARBA00022950"/>
    </source>
</evidence>
<accession>A0A6J5NWQ2</accession>
<name>A0A6J5NWQ2_9CAUD</name>
<dbReference type="Pfam" id="PF04860">
    <property type="entry name" value="Phage_portal"/>
    <property type="match status" value="1"/>
</dbReference>
<proteinExistence type="predicted"/>
<dbReference type="Gene3D" id="3.40.140.120">
    <property type="match status" value="1"/>
</dbReference>
<keyword evidence="2" id="KW-1171">Viral genome ejection through host cell envelope</keyword>
<evidence type="ECO:0000313" key="4">
    <source>
        <dbReference type="EMBL" id="CAB4163447.1"/>
    </source>
</evidence>
<keyword evidence="1" id="KW-0118">Viral capsid assembly</keyword>
<dbReference type="InterPro" id="IPR006944">
    <property type="entry name" value="Phage/GTA_portal"/>
</dbReference>
<keyword evidence="1" id="KW-1188">Viral release from host cell</keyword>
<dbReference type="Gene3D" id="3.30.1120.70">
    <property type="match status" value="1"/>
</dbReference>
<gene>
    <name evidence="4" type="ORF">UFOVP803_20</name>
</gene>
<sequence length="374" mass="41081">MGLKDLFITKPQSVPATSDIEASLAPVNVTSSLYNIYGVAGITASRVEFMSVPTCARARNIISSSVASIPLKVRTKADGARVETPPRVISQPDPRVPGSATYAWLAEDILLYGYGYLQIKEIYSDTYRIRSCERIDPTRVTIKTNATGTEIDYYCVDSMPVPYEGVGSLAVFYGNDEGILNRAGRTIKAGAELERAATMYAREPVPTMVLKSNGAALPADRIAKLLESWGAARRNRSTAFLNADVTLETLGFDPEKLQLNQARSYVATELARVTGIPAYYVDAESGSSMTYSNASLARQSLLDFSLRPIMTTIEERLSMTGMANDFVSSTQEVKFDLDDYLRGSAKERADVYKILFDIGAITADEIRMEEEMIR</sequence>
<keyword evidence="3" id="KW-0231">Viral genome packaging</keyword>